<evidence type="ECO:0000313" key="1">
    <source>
        <dbReference type="EMBL" id="SVD96126.1"/>
    </source>
</evidence>
<sequence>MVMRGKWAQGIVPRGFTWIVKGRIAVSERPGGCGEGHRRVRRQEEIIWIRENGFQTVLSLLA</sequence>
<reference evidence="1" key="1">
    <citation type="submission" date="2018-05" db="EMBL/GenBank/DDBJ databases">
        <authorList>
            <person name="Lanie J.A."/>
            <person name="Ng W.-L."/>
            <person name="Kazmierczak K.M."/>
            <person name="Andrzejewski T.M."/>
            <person name="Davidsen T.M."/>
            <person name="Wayne K.J."/>
            <person name="Tettelin H."/>
            <person name="Glass J.I."/>
            <person name="Rusch D."/>
            <person name="Podicherti R."/>
            <person name="Tsui H.-C.T."/>
            <person name="Winkler M.E."/>
        </authorList>
    </citation>
    <scope>NUCLEOTIDE SEQUENCE</scope>
</reference>
<gene>
    <name evidence="1" type="ORF">METZ01_LOCUS448980</name>
</gene>
<organism evidence="1">
    <name type="scientific">marine metagenome</name>
    <dbReference type="NCBI Taxonomy" id="408172"/>
    <lineage>
        <taxon>unclassified sequences</taxon>
        <taxon>metagenomes</taxon>
        <taxon>ecological metagenomes</taxon>
    </lineage>
</organism>
<protein>
    <submittedName>
        <fullName evidence="1">Uncharacterized protein</fullName>
    </submittedName>
</protein>
<dbReference type="EMBL" id="UINC01184764">
    <property type="protein sequence ID" value="SVD96126.1"/>
    <property type="molecule type" value="Genomic_DNA"/>
</dbReference>
<name>A0A382ZKL3_9ZZZZ</name>
<dbReference type="AlphaFoldDB" id="A0A382ZKL3"/>
<proteinExistence type="predicted"/>
<feature type="non-terminal residue" evidence="1">
    <location>
        <position position="62"/>
    </location>
</feature>
<accession>A0A382ZKL3</accession>